<dbReference type="GeneID" id="60057276"/>
<proteinExistence type="predicted"/>
<dbReference type="CDD" id="cd00761">
    <property type="entry name" value="Glyco_tranf_GTA_type"/>
    <property type="match status" value="1"/>
</dbReference>
<organism evidence="3 4">
    <name type="scientific">Turicibacter sanguinis</name>
    <dbReference type="NCBI Taxonomy" id="154288"/>
    <lineage>
        <taxon>Bacteria</taxon>
        <taxon>Bacillati</taxon>
        <taxon>Bacillota</taxon>
        <taxon>Erysipelotrichia</taxon>
        <taxon>Erysipelotrichales</taxon>
        <taxon>Turicibacteraceae</taxon>
        <taxon>Turicibacter</taxon>
    </lineage>
</organism>
<evidence type="ECO:0000313" key="4">
    <source>
        <dbReference type="Proteomes" id="UP000487649"/>
    </source>
</evidence>
<gene>
    <name evidence="3" type="ORF">GMA92_07670</name>
</gene>
<sequence length="318" mass="36849">MIAKLSVIVPIYNVEKYLDKCLASLVNQTMKEIEIICVNDGSTDHSQDIVEEYQKKFPGKIIGLMKKNGGLADARNYGLAHANGDYVAFIDSDDWVEADMFKVMYQQVVKKQADVVVCDMQYVYESGETKFVPGGEFTETNVSNDPLIITINNSACNKLFKRSLFDDVKFPKGLWYEDLGCVPIVLAKANKIVKVNHVFYNYFQRAGSIMHTPSDKIFDIYRALDLVKSYVVKNKIPCLDEVNYMFVEHGAKLTTQRIREYQNGREVFLNQNITTLSSKYPKWIKNKYINTYSKKEKVLMYLLYLRQFKLVLWLYDRK</sequence>
<accession>A0A173QWH4</accession>
<dbReference type="AlphaFoldDB" id="A0A173QWH4"/>
<evidence type="ECO:0000313" key="3">
    <source>
        <dbReference type="EMBL" id="MTK21296.1"/>
    </source>
</evidence>
<dbReference type="Pfam" id="PF00535">
    <property type="entry name" value="Glycos_transf_2"/>
    <property type="match status" value="1"/>
</dbReference>
<dbReference type="PANTHER" id="PTHR22916:SF51">
    <property type="entry name" value="GLYCOSYLTRANSFERASE EPSH-RELATED"/>
    <property type="match status" value="1"/>
</dbReference>
<protein>
    <submittedName>
        <fullName evidence="3">Glycosyltransferase</fullName>
    </submittedName>
</protein>
<reference evidence="3 4" key="1">
    <citation type="journal article" date="2019" name="Nat. Med.">
        <title>A library of human gut bacterial isolates paired with longitudinal multiomics data enables mechanistic microbiome research.</title>
        <authorList>
            <person name="Poyet M."/>
            <person name="Groussin M."/>
            <person name="Gibbons S.M."/>
            <person name="Avila-Pacheco J."/>
            <person name="Jiang X."/>
            <person name="Kearney S.M."/>
            <person name="Perrotta A.R."/>
            <person name="Berdy B."/>
            <person name="Zhao S."/>
            <person name="Lieberman T.D."/>
            <person name="Swanson P.K."/>
            <person name="Smith M."/>
            <person name="Roesemann S."/>
            <person name="Alexander J.E."/>
            <person name="Rich S.A."/>
            <person name="Livny J."/>
            <person name="Vlamakis H."/>
            <person name="Clish C."/>
            <person name="Bullock K."/>
            <person name="Deik A."/>
            <person name="Scott J."/>
            <person name="Pierce K.A."/>
            <person name="Xavier R.J."/>
            <person name="Alm E.J."/>
        </authorList>
    </citation>
    <scope>NUCLEOTIDE SEQUENCE [LARGE SCALE GENOMIC DNA]</scope>
    <source>
        <strain evidence="3 4">BIOML-A198</strain>
    </source>
</reference>
<dbReference type="EMBL" id="WMQE01000014">
    <property type="protein sequence ID" value="MTK21296.1"/>
    <property type="molecule type" value="Genomic_DNA"/>
</dbReference>
<evidence type="ECO:0000256" key="2">
    <source>
        <dbReference type="ARBA" id="ARBA00022679"/>
    </source>
</evidence>
<dbReference type="InterPro" id="IPR001173">
    <property type="entry name" value="Glyco_trans_2-like"/>
</dbReference>
<dbReference type="SUPFAM" id="SSF53448">
    <property type="entry name" value="Nucleotide-diphospho-sugar transferases"/>
    <property type="match status" value="1"/>
</dbReference>
<evidence type="ECO:0000256" key="1">
    <source>
        <dbReference type="ARBA" id="ARBA00022676"/>
    </source>
</evidence>
<dbReference type="GO" id="GO:0016757">
    <property type="term" value="F:glycosyltransferase activity"/>
    <property type="evidence" value="ECO:0007669"/>
    <property type="project" value="UniProtKB-KW"/>
</dbReference>
<dbReference type="Gene3D" id="3.90.550.10">
    <property type="entry name" value="Spore Coat Polysaccharide Biosynthesis Protein SpsA, Chain A"/>
    <property type="match status" value="1"/>
</dbReference>
<keyword evidence="1" id="KW-0328">Glycosyltransferase</keyword>
<comment type="caution">
    <text evidence="3">The sequence shown here is derived from an EMBL/GenBank/DDBJ whole genome shotgun (WGS) entry which is preliminary data.</text>
</comment>
<name>A0A173QWH4_9FIRM</name>
<dbReference type="Proteomes" id="UP000487649">
    <property type="component" value="Unassembled WGS sequence"/>
</dbReference>
<keyword evidence="2" id="KW-0808">Transferase</keyword>
<dbReference type="RefSeq" id="WP_006784214.1">
    <property type="nucleotide sequence ID" value="NZ_CABJBH010000005.1"/>
</dbReference>
<dbReference type="PANTHER" id="PTHR22916">
    <property type="entry name" value="GLYCOSYLTRANSFERASE"/>
    <property type="match status" value="1"/>
</dbReference>
<dbReference type="InterPro" id="IPR029044">
    <property type="entry name" value="Nucleotide-diphossugar_trans"/>
</dbReference>
<dbReference type="OrthoDB" id="9807674at2"/>